<feature type="transmembrane region" description="Helical" evidence="8">
    <location>
        <begin position="21"/>
        <end position="38"/>
    </location>
</feature>
<feature type="transmembrane region" description="Helical" evidence="8">
    <location>
        <begin position="390"/>
        <end position="409"/>
    </location>
</feature>
<evidence type="ECO:0000256" key="1">
    <source>
        <dbReference type="ARBA" id="ARBA00004651"/>
    </source>
</evidence>
<dbReference type="CDD" id="cd17329">
    <property type="entry name" value="MFS_MdtH_MDR_like"/>
    <property type="match status" value="1"/>
</dbReference>
<organism evidence="9 10">
    <name type="scientific">Streptosporangium pseudovulgare</name>
    <dbReference type="NCBI Taxonomy" id="35765"/>
    <lineage>
        <taxon>Bacteria</taxon>
        <taxon>Bacillati</taxon>
        <taxon>Actinomycetota</taxon>
        <taxon>Actinomycetes</taxon>
        <taxon>Streptosporangiales</taxon>
        <taxon>Streptosporangiaceae</taxon>
        <taxon>Streptosporangium</taxon>
    </lineage>
</organism>
<keyword evidence="5 8" id="KW-1133">Transmembrane helix</keyword>
<feature type="transmembrane region" description="Helical" evidence="8">
    <location>
        <begin position="165"/>
        <end position="185"/>
    </location>
</feature>
<accession>A0ABQ2RCA8</accession>
<protein>
    <submittedName>
        <fullName evidence="9">MFS transporter</fullName>
    </submittedName>
</protein>
<keyword evidence="4 8" id="KW-0812">Transmembrane</keyword>
<evidence type="ECO:0000313" key="9">
    <source>
        <dbReference type="EMBL" id="GGQ18647.1"/>
    </source>
</evidence>
<feature type="transmembrane region" description="Helical" evidence="8">
    <location>
        <begin position="245"/>
        <end position="267"/>
    </location>
</feature>
<feature type="transmembrane region" description="Helical" evidence="8">
    <location>
        <begin position="44"/>
        <end position="63"/>
    </location>
</feature>
<feature type="transmembrane region" description="Helical" evidence="8">
    <location>
        <begin position="298"/>
        <end position="318"/>
    </location>
</feature>
<dbReference type="SUPFAM" id="SSF103473">
    <property type="entry name" value="MFS general substrate transporter"/>
    <property type="match status" value="1"/>
</dbReference>
<keyword evidence="6 8" id="KW-0472">Membrane</keyword>
<dbReference type="InterPro" id="IPR011701">
    <property type="entry name" value="MFS"/>
</dbReference>
<feature type="transmembrane region" description="Helical" evidence="8">
    <location>
        <begin position="415"/>
        <end position="433"/>
    </location>
</feature>
<dbReference type="InterPro" id="IPR050171">
    <property type="entry name" value="MFS_Transporters"/>
</dbReference>
<feature type="compositionally biased region" description="Low complexity" evidence="7">
    <location>
        <begin position="191"/>
        <end position="205"/>
    </location>
</feature>
<dbReference type="PANTHER" id="PTHR23517">
    <property type="entry name" value="RESISTANCE PROTEIN MDTM, PUTATIVE-RELATED-RELATED"/>
    <property type="match status" value="1"/>
</dbReference>
<dbReference type="Gene3D" id="1.20.1250.20">
    <property type="entry name" value="MFS general substrate transporter like domains"/>
    <property type="match status" value="1"/>
</dbReference>
<evidence type="ECO:0000256" key="2">
    <source>
        <dbReference type="ARBA" id="ARBA00022448"/>
    </source>
</evidence>
<reference evidence="10" key="1">
    <citation type="journal article" date="2019" name="Int. J. Syst. Evol. Microbiol.">
        <title>The Global Catalogue of Microorganisms (GCM) 10K type strain sequencing project: providing services to taxonomists for standard genome sequencing and annotation.</title>
        <authorList>
            <consortium name="The Broad Institute Genomics Platform"/>
            <consortium name="The Broad Institute Genome Sequencing Center for Infectious Disease"/>
            <person name="Wu L."/>
            <person name="Ma J."/>
        </authorList>
    </citation>
    <scope>NUCLEOTIDE SEQUENCE [LARGE SCALE GENOMIC DNA]</scope>
    <source>
        <strain evidence="10">JCM 3115</strain>
    </source>
</reference>
<feature type="compositionally biased region" description="Gly residues" evidence="7">
    <location>
        <begin position="206"/>
        <end position="220"/>
    </location>
</feature>
<evidence type="ECO:0000256" key="5">
    <source>
        <dbReference type="ARBA" id="ARBA00022989"/>
    </source>
</evidence>
<evidence type="ECO:0000256" key="6">
    <source>
        <dbReference type="ARBA" id="ARBA00023136"/>
    </source>
</evidence>
<evidence type="ECO:0000313" key="10">
    <source>
        <dbReference type="Proteomes" id="UP000611554"/>
    </source>
</evidence>
<keyword evidence="10" id="KW-1185">Reference proteome</keyword>
<dbReference type="Pfam" id="PF07690">
    <property type="entry name" value="MFS_1"/>
    <property type="match status" value="1"/>
</dbReference>
<comment type="caution">
    <text evidence="9">The sequence shown here is derived from an EMBL/GenBank/DDBJ whole genome shotgun (WGS) entry which is preliminary data.</text>
</comment>
<feature type="compositionally biased region" description="Basic and acidic residues" evidence="7">
    <location>
        <begin position="454"/>
        <end position="490"/>
    </location>
</feature>
<evidence type="ECO:0000256" key="3">
    <source>
        <dbReference type="ARBA" id="ARBA00022475"/>
    </source>
</evidence>
<dbReference type="RefSeq" id="WP_229811712.1">
    <property type="nucleotide sequence ID" value="NZ_BMQJ01000015.1"/>
</dbReference>
<evidence type="ECO:0000256" key="4">
    <source>
        <dbReference type="ARBA" id="ARBA00022692"/>
    </source>
</evidence>
<feature type="transmembrane region" description="Helical" evidence="8">
    <location>
        <begin position="139"/>
        <end position="159"/>
    </location>
</feature>
<evidence type="ECO:0000256" key="8">
    <source>
        <dbReference type="SAM" id="Phobius"/>
    </source>
</evidence>
<dbReference type="PANTHER" id="PTHR23517:SF3">
    <property type="entry name" value="INTEGRAL MEMBRANE TRANSPORT PROTEIN"/>
    <property type="match status" value="1"/>
</dbReference>
<keyword evidence="2" id="KW-0813">Transport</keyword>
<feature type="transmembrane region" description="Helical" evidence="8">
    <location>
        <begin position="75"/>
        <end position="94"/>
    </location>
</feature>
<sequence length="515" mass="53898">MLKGIHPNIKLRIGIGFVQRLLDMMLIPLMIIHFSGLYGAATAGLMTVVAAGVAIACTFLGGYLSDVRGRRRTMLVSEVGCFVAAVCLALANSPWWQSGIATYVFYLVNTALISVVRPASDAMIIDVSTPETRPRIYAVNYWATNVAFVVGSLLAGFLYGGHFFLILAAAAVLSGGVAVVTWRWISETRPATGTTAGTTAETATGPTGGTTGGNTAGTAGGPGTGRAGWLLPLLRGYAAVLRDRVFARFFLSILLFTCIQVQLANYIGVRLSQEFPPQRLFDVGPWALDVDGVNMFGILRAISTFVVVCLALSATTIFRRLTDGQRIGGGTIVVTAGYMVLAVSNDPGVLITATVVFALGEIMTSPTRQALLADVVHPDARSMYMAVYQLQFRLAAVAGSLCVTLGTFVPPAAMSALYGVFGAASCLLILSVLRARAAVARAEGGQGETAPDATGDRAEAVPRADGDRAEAAPRTDGDRAEAAPRTDGDRTAAAPHAAGDAGEPHTRHATSGSRR</sequence>
<comment type="subcellular location">
    <subcellularLocation>
        <location evidence="1">Cell membrane</location>
        <topology evidence="1">Multi-pass membrane protein</topology>
    </subcellularLocation>
</comment>
<dbReference type="Proteomes" id="UP000611554">
    <property type="component" value="Unassembled WGS sequence"/>
</dbReference>
<feature type="transmembrane region" description="Helical" evidence="8">
    <location>
        <begin position="100"/>
        <end position="119"/>
    </location>
</feature>
<dbReference type="InterPro" id="IPR036259">
    <property type="entry name" value="MFS_trans_sf"/>
</dbReference>
<evidence type="ECO:0000256" key="7">
    <source>
        <dbReference type="SAM" id="MobiDB-lite"/>
    </source>
</evidence>
<proteinExistence type="predicted"/>
<feature type="region of interest" description="Disordered" evidence="7">
    <location>
        <begin position="442"/>
        <end position="515"/>
    </location>
</feature>
<name>A0ABQ2RCA8_9ACTN</name>
<gene>
    <name evidence="9" type="ORF">GCM10010140_56390</name>
</gene>
<feature type="region of interest" description="Disordered" evidence="7">
    <location>
        <begin position="191"/>
        <end position="220"/>
    </location>
</feature>
<dbReference type="EMBL" id="BMQJ01000015">
    <property type="protein sequence ID" value="GGQ18647.1"/>
    <property type="molecule type" value="Genomic_DNA"/>
</dbReference>
<feature type="compositionally biased region" description="Low complexity" evidence="7">
    <location>
        <begin position="491"/>
        <end position="501"/>
    </location>
</feature>
<keyword evidence="3" id="KW-1003">Cell membrane</keyword>